<evidence type="ECO:0000256" key="1">
    <source>
        <dbReference type="SAM" id="MobiDB-lite"/>
    </source>
</evidence>
<dbReference type="EMBL" id="JARCJK010000007">
    <property type="protein sequence ID" value="MDE4166946.1"/>
    <property type="molecule type" value="Genomic_DNA"/>
</dbReference>
<feature type="compositionally biased region" description="Basic and acidic residues" evidence="1">
    <location>
        <begin position="183"/>
        <end position="196"/>
    </location>
</feature>
<dbReference type="AlphaFoldDB" id="A0A1B0ZQ41"/>
<dbReference type="PATRIC" id="fig|60890.4.peg.1299"/>
<gene>
    <name evidence="2" type="ORF">JL2886_01323</name>
    <name evidence="3" type="ORF">PXK24_14715</name>
</gene>
<dbReference type="Proteomes" id="UP001218364">
    <property type="component" value="Unassembled WGS sequence"/>
</dbReference>
<evidence type="ECO:0000313" key="2">
    <source>
        <dbReference type="EMBL" id="ANP36241.1"/>
    </source>
</evidence>
<organism evidence="2 4">
    <name type="scientific">Phaeobacter gallaeciensis</name>
    <dbReference type="NCBI Taxonomy" id="60890"/>
    <lineage>
        <taxon>Bacteria</taxon>
        <taxon>Pseudomonadati</taxon>
        <taxon>Pseudomonadota</taxon>
        <taxon>Alphaproteobacteria</taxon>
        <taxon>Rhodobacterales</taxon>
        <taxon>Roseobacteraceae</taxon>
        <taxon>Phaeobacter</taxon>
    </lineage>
</organism>
<name>A0A1B0ZQ41_9RHOB</name>
<reference evidence="3 5" key="2">
    <citation type="submission" date="2023-02" db="EMBL/GenBank/DDBJ databases">
        <title>Population genomics of bacteria associated with diatom.</title>
        <authorList>
            <person name="Xie J."/>
            <person name="Wang H."/>
        </authorList>
    </citation>
    <scope>NUCLEOTIDE SEQUENCE [LARGE SCALE GENOMIC DNA]</scope>
    <source>
        <strain evidence="3 5">PT47_8</strain>
    </source>
</reference>
<proteinExistence type="predicted"/>
<dbReference type="OrthoDB" id="7830976at2"/>
<dbReference type="InterPro" id="IPR010321">
    <property type="entry name" value="DUF922"/>
</dbReference>
<dbReference type="RefSeq" id="WP_065271246.1">
    <property type="nucleotide sequence ID" value="NZ_CP015124.1"/>
</dbReference>
<keyword evidence="4" id="KW-1185">Reference proteome</keyword>
<feature type="region of interest" description="Disordered" evidence="1">
    <location>
        <begin position="183"/>
        <end position="203"/>
    </location>
</feature>
<dbReference type="Pfam" id="PF06037">
    <property type="entry name" value="DUF922"/>
    <property type="match status" value="1"/>
</dbReference>
<evidence type="ECO:0000313" key="5">
    <source>
        <dbReference type="Proteomes" id="UP001218364"/>
    </source>
</evidence>
<evidence type="ECO:0000313" key="4">
    <source>
        <dbReference type="Proteomes" id="UP000092565"/>
    </source>
</evidence>
<dbReference type="Proteomes" id="UP000092565">
    <property type="component" value="Chromosome"/>
</dbReference>
<reference evidence="2 4" key="1">
    <citation type="submission" date="2016-04" db="EMBL/GenBank/DDBJ databases">
        <authorList>
            <person name="Evans L.H."/>
            <person name="Alamgir A."/>
            <person name="Owens N."/>
            <person name="Weber N.D."/>
            <person name="Virtaneva K."/>
            <person name="Barbian K."/>
            <person name="Babar A."/>
            <person name="Rosenke K."/>
        </authorList>
    </citation>
    <scope>NUCLEOTIDE SEQUENCE [LARGE SCALE GENOMIC DNA]</scope>
    <source>
        <strain evidence="2 4">JL2886</strain>
    </source>
</reference>
<evidence type="ECO:0000313" key="3">
    <source>
        <dbReference type="EMBL" id="MDE4166946.1"/>
    </source>
</evidence>
<sequence length="203" mass="22623">MAVSLTVKPVAYDTYSVSGKTLPDIAKSIKSKGPKDPNDNKKVTFLTTTELECLTAKGKYVADGKAKIDNKTGWFEVTTKVSTLKLILHTTVRCPKRSVSGLSPRALIEWYRFYACCLAHEGEHLIKAKKECEKIAKELDKLKGTGLAETEAEALKLAQEDLMRVINIHIFDDRNRLNEVHRKFDHSSHHGEKKGALLDTSVG</sequence>
<accession>A0A1B0ZQ41</accession>
<dbReference type="EMBL" id="CP015124">
    <property type="protein sequence ID" value="ANP36241.1"/>
    <property type="molecule type" value="Genomic_DNA"/>
</dbReference>
<protein>
    <submittedName>
        <fullName evidence="3">DUF922 domain-containing protein</fullName>
    </submittedName>
</protein>